<dbReference type="VEuPathDB" id="VectorBase:GPAI046324"/>
<dbReference type="AlphaFoldDB" id="A0A1B0AHW5"/>
<keyword evidence="2" id="KW-1185">Reference proteome</keyword>
<reference evidence="1" key="2">
    <citation type="submission" date="2020-05" db="UniProtKB">
        <authorList>
            <consortium name="EnsemblMetazoa"/>
        </authorList>
    </citation>
    <scope>IDENTIFICATION</scope>
    <source>
        <strain evidence="1">IAEA</strain>
    </source>
</reference>
<name>A0A1B0AHW5_GLOPL</name>
<dbReference type="Proteomes" id="UP000092445">
    <property type="component" value="Unassembled WGS sequence"/>
</dbReference>
<organism evidence="1 2">
    <name type="scientific">Glossina pallidipes</name>
    <name type="common">Tsetse fly</name>
    <dbReference type="NCBI Taxonomy" id="7398"/>
    <lineage>
        <taxon>Eukaryota</taxon>
        <taxon>Metazoa</taxon>
        <taxon>Ecdysozoa</taxon>
        <taxon>Arthropoda</taxon>
        <taxon>Hexapoda</taxon>
        <taxon>Insecta</taxon>
        <taxon>Pterygota</taxon>
        <taxon>Neoptera</taxon>
        <taxon>Endopterygota</taxon>
        <taxon>Diptera</taxon>
        <taxon>Brachycera</taxon>
        <taxon>Muscomorpha</taxon>
        <taxon>Hippoboscoidea</taxon>
        <taxon>Glossinidae</taxon>
        <taxon>Glossina</taxon>
    </lineage>
</organism>
<sequence length="224" mass="25244">MTNSSQRSSLLPLLANSDDNTNIPYADNDLADCEQTFCSANSKGMDLSITIHLHSRHNEYVSVQPYELTLPLQKVNVDNSSNRLDTNCISLPANLNSCDSEKWRFHENIQQNRENSTYQQTVRIASAKSFHTKIYNNKTALYSSSYKQMFMYKYFLKGSQSLDDLAIEHVLQMENFLHQMSSSHENEEVASSPAIGILKEEENAGGIVSMQILDVYIGIGDSNS</sequence>
<proteinExistence type="predicted"/>
<protein>
    <submittedName>
        <fullName evidence="1">Uncharacterized protein</fullName>
    </submittedName>
</protein>
<accession>A0A1B0AHW5</accession>
<reference evidence="2" key="1">
    <citation type="submission" date="2014-03" db="EMBL/GenBank/DDBJ databases">
        <authorList>
            <person name="Aksoy S."/>
            <person name="Warren W."/>
            <person name="Wilson R.K."/>
        </authorList>
    </citation>
    <scope>NUCLEOTIDE SEQUENCE [LARGE SCALE GENOMIC DNA]</scope>
    <source>
        <strain evidence="2">IAEA</strain>
    </source>
</reference>
<dbReference type="EnsemblMetazoa" id="GPAI046324-RA">
    <property type="protein sequence ID" value="GPAI046324-PA"/>
    <property type="gene ID" value="GPAI046324"/>
</dbReference>
<evidence type="ECO:0000313" key="2">
    <source>
        <dbReference type="Proteomes" id="UP000092445"/>
    </source>
</evidence>
<evidence type="ECO:0000313" key="1">
    <source>
        <dbReference type="EnsemblMetazoa" id="GPAI046324-PA"/>
    </source>
</evidence>